<reference evidence="1 2" key="1">
    <citation type="journal article" date="2013" name="Genome Biol.">
        <title>Genome of Acanthamoeba castellanii highlights extensive lateral gene transfer and early evolution of tyrosine kinase signaling.</title>
        <authorList>
            <person name="Clarke M."/>
            <person name="Lohan A.J."/>
            <person name="Liu B."/>
            <person name="Lagkouvardos I."/>
            <person name="Roy S."/>
            <person name="Zafar N."/>
            <person name="Bertelli C."/>
            <person name="Schilde C."/>
            <person name="Kianianmomeni A."/>
            <person name="Burglin T.R."/>
            <person name="Frech C."/>
            <person name="Turcotte B."/>
            <person name="Kopec K.O."/>
            <person name="Synnott J.M."/>
            <person name="Choo C."/>
            <person name="Paponov I."/>
            <person name="Finkler A."/>
            <person name="Soon Heng Tan C."/>
            <person name="Hutchins A.P."/>
            <person name="Weinmeier T."/>
            <person name="Rattei T."/>
            <person name="Chu J.S."/>
            <person name="Gimenez G."/>
            <person name="Irimia M."/>
            <person name="Rigden D.J."/>
            <person name="Fitzpatrick D.A."/>
            <person name="Lorenzo-Morales J."/>
            <person name="Bateman A."/>
            <person name="Chiu C.H."/>
            <person name="Tang P."/>
            <person name="Hegemann P."/>
            <person name="Fromm H."/>
            <person name="Raoult D."/>
            <person name="Greub G."/>
            <person name="Miranda-Saavedra D."/>
            <person name="Chen N."/>
            <person name="Nash P."/>
            <person name="Ginger M.L."/>
            <person name="Horn M."/>
            <person name="Schaap P."/>
            <person name="Caler L."/>
            <person name="Loftus B."/>
        </authorList>
    </citation>
    <scope>NUCLEOTIDE SEQUENCE [LARGE SCALE GENOMIC DNA]</scope>
    <source>
        <strain evidence="1 2">Neff</strain>
    </source>
</reference>
<dbReference type="EMBL" id="KB007951">
    <property type="protein sequence ID" value="ELR18611.1"/>
    <property type="molecule type" value="Genomic_DNA"/>
</dbReference>
<sequence length="159" mass="17830">MYCPTTTDPHSSRDGASSYLYGKVAGLATEVGRLSLVLQGTAHSQAEVRTSMQQQLYRSMSLLDVHTRQLQELLAGPTNVVVDDDEDALSALEGRKTKKLFTDRMCADCCTQFTSQWRSGPLGPSTYCRKRKREHRLREDRGQGGWQGLQRTSISYLLN</sequence>
<dbReference type="AlphaFoldDB" id="L8H2M5"/>
<accession>L8H2M5</accession>
<dbReference type="VEuPathDB" id="AmoebaDB:ACA1_155680"/>
<evidence type="ECO:0000313" key="1">
    <source>
        <dbReference type="EMBL" id="ELR18611.1"/>
    </source>
</evidence>
<organism evidence="1 2">
    <name type="scientific">Acanthamoeba castellanii (strain ATCC 30010 / Neff)</name>
    <dbReference type="NCBI Taxonomy" id="1257118"/>
    <lineage>
        <taxon>Eukaryota</taxon>
        <taxon>Amoebozoa</taxon>
        <taxon>Discosea</taxon>
        <taxon>Longamoebia</taxon>
        <taxon>Centramoebida</taxon>
        <taxon>Acanthamoebidae</taxon>
        <taxon>Acanthamoeba</taxon>
    </lineage>
</organism>
<dbReference type="RefSeq" id="XP_004340650.1">
    <property type="nucleotide sequence ID" value="XM_004340602.1"/>
</dbReference>
<proteinExistence type="predicted"/>
<dbReference type="KEGG" id="acan:ACA1_155680"/>
<protein>
    <submittedName>
        <fullName evidence="1">Uncharacterized protein</fullName>
    </submittedName>
</protein>
<dbReference type="GeneID" id="14919350"/>
<name>L8H2M5_ACACF</name>
<dbReference type="Proteomes" id="UP000011083">
    <property type="component" value="Unassembled WGS sequence"/>
</dbReference>
<keyword evidence="2" id="KW-1185">Reference proteome</keyword>
<dbReference type="OrthoDB" id="24934at2759"/>
<gene>
    <name evidence="1" type="ORF">ACA1_155680</name>
</gene>
<evidence type="ECO:0000313" key="2">
    <source>
        <dbReference type="Proteomes" id="UP000011083"/>
    </source>
</evidence>